<evidence type="ECO:0000313" key="2">
    <source>
        <dbReference type="EMBL" id="HFB54412.1"/>
    </source>
</evidence>
<dbReference type="Pfam" id="PF00226">
    <property type="entry name" value="DnaJ"/>
    <property type="match status" value="1"/>
</dbReference>
<sequence>ADDYNIFGEGGEAPAEAPRRRLTKLQMKALNDLGLDEFSGPKMVRERYTQLVKQLHPDANGGDRSTEVSFQRVVKAYKVLKTTKLA</sequence>
<dbReference type="SUPFAM" id="SSF46565">
    <property type="entry name" value="Chaperone J-domain"/>
    <property type="match status" value="1"/>
</dbReference>
<organism evidence="2">
    <name type="scientific">Hellea balneolensis</name>
    <dbReference type="NCBI Taxonomy" id="287478"/>
    <lineage>
        <taxon>Bacteria</taxon>
        <taxon>Pseudomonadati</taxon>
        <taxon>Pseudomonadota</taxon>
        <taxon>Alphaproteobacteria</taxon>
        <taxon>Maricaulales</taxon>
        <taxon>Robiginitomaculaceae</taxon>
        <taxon>Hellea</taxon>
    </lineage>
</organism>
<dbReference type="EMBL" id="DRMN01000045">
    <property type="protein sequence ID" value="HFB54412.1"/>
    <property type="molecule type" value="Genomic_DNA"/>
</dbReference>
<evidence type="ECO:0000259" key="1">
    <source>
        <dbReference type="PROSITE" id="PS50076"/>
    </source>
</evidence>
<dbReference type="CDD" id="cd06257">
    <property type="entry name" value="DnaJ"/>
    <property type="match status" value="1"/>
</dbReference>
<dbReference type="PROSITE" id="PS50076">
    <property type="entry name" value="DNAJ_2"/>
    <property type="match status" value="1"/>
</dbReference>
<comment type="caution">
    <text evidence="2">The sequence shown here is derived from an EMBL/GenBank/DDBJ whole genome shotgun (WGS) entry which is preliminary data.</text>
</comment>
<dbReference type="SMART" id="SM00271">
    <property type="entry name" value="DnaJ"/>
    <property type="match status" value="1"/>
</dbReference>
<name>A0A7C3G7N3_9PROT</name>
<accession>A0A7C3G7N3</accession>
<dbReference type="Gene3D" id="1.10.287.110">
    <property type="entry name" value="DnaJ domain"/>
    <property type="match status" value="1"/>
</dbReference>
<dbReference type="PRINTS" id="PR00625">
    <property type="entry name" value="JDOMAIN"/>
</dbReference>
<gene>
    <name evidence="2" type="ORF">ENJ46_00690</name>
</gene>
<dbReference type="InterPro" id="IPR001623">
    <property type="entry name" value="DnaJ_domain"/>
</dbReference>
<dbReference type="AlphaFoldDB" id="A0A7C3G7N3"/>
<feature type="non-terminal residue" evidence="2">
    <location>
        <position position="1"/>
    </location>
</feature>
<proteinExistence type="predicted"/>
<feature type="domain" description="J" evidence="1">
    <location>
        <begin position="28"/>
        <end position="85"/>
    </location>
</feature>
<protein>
    <submittedName>
        <fullName evidence="2">Molecular chaperone DnaJ</fullName>
    </submittedName>
</protein>
<reference evidence="2" key="1">
    <citation type="journal article" date="2020" name="mSystems">
        <title>Genome- and Community-Level Interaction Insights into Carbon Utilization and Element Cycling Functions of Hydrothermarchaeota in Hydrothermal Sediment.</title>
        <authorList>
            <person name="Zhou Z."/>
            <person name="Liu Y."/>
            <person name="Xu W."/>
            <person name="Pan J."/>
            <person name="Luo Z.H."/>
            <person name="Li M."/>
        </authorList>
    </citation>
    <scope>NUCLEOTIDE SEQUENCE [LARGE SCALE GENOMIC DNA]</scope>
    <source>
        <strain evidence="2">HyVt-489</strain>
    </source>
</reference>
<dbReference type="InterPro" id="IPR036869">
    <property type="entry name" value="J_dom_sf"/>
</dbReference>
<dbReference type="Proteomes" id="UP000886042">
    <property type="component" value="Unassembled WGS sequence"/>
</dbReference>